<organism evidence="1 2">
    <name type="scientific">Roseateles toxinivorans</name>
    <dbReference type="NCBI Taxonomy" id="270368"/>
    <lineage>
        <taxon>Bacteria</taxon>
        <taxon>Pseudomonadati</taxon>
        <taxon>Pseudomonadota</taxon>
        <taxon>Betaproteobacteria</taxon>
        <taxon>Burkholderiales</taxon>
        <taxon>Sphaerotilaceae</taxon>
        <taxon>Roseateles</taxon>
    </lineage>
</organism>
<protein>
    <recommendedName>
        <fullName evidence="3">Hemerythrin HHE cation binding domain-containing protein</fullName>
    </recommendedName>
</protein>
<dbReference type="AlphaFoldDB" id="A0A4R6QNH6"/>
<dbReference type="EMBL" id="SNXS01000003">
    <property type="protein sequence ID" value="TDP71118.1"/>
    <property type="molecule type" value="Genomic_DNA"/>
</dbReference>
<dbReference type="Gene3D" id="1.20.120.520">
    <property type="entry name" value="nmb1532 protein domain like"/>
    <property type="match status" value="1"/>
</dbReference>
<dbReference type="RefSeq" id="WP_133700918.1">
    <property type="nucleotide sequence ID" value="NZ_SNXS01000003.1"/>
</dbReference>
<name>A0A4R6QNH6_9BURK</name>
<sequence>MHQASPSAVRADLYAPIHKALRSQMCHTMCRVGEMDVHDAADLQAGLAQLDELLTACLSHLKHENDFVHAAINARQPGGAHRTAGEHLEHEQSIAALQAETQALREAAPERRGALALRLYRHLALFVAENFQHMHIEETANNTALWQHYSDAELMQIHHALVSSIPPTEMMQTLRWMLPALSPQERAGMLGDMQQGMPPEAFRAVLDMLRPRLNDGAWRKLAGALGLPAQQRAAHCV</sequence>
<evidence type="ECO:0000313" key="2">
    <source>
        <dbReference type="Proteomes" id="UP000295361"/>
    </source>
</evidence>
<gene>
    <name evidence="1" type="ORF">DES47_10396</name>
</gene>
<dbReference type="OrthoDB" id="5654170at2"/>
<evidence type="ECO:0000313" key="1">
    <source>
        <dbReference type="EMBL" id="TDP71118.1"/>
    </source>
</evidence>
<proteinExistence type="predicted"/>
<dbReference type="Proteomes" id="UP000295361">
    <property type="component" value="Unassembled WGS sequence"/>
</dbReference>
<accession>A0A4R6QNH6</accession>
<reference evidence="1 2" key="1">
    <citation type="submission" date="2019-03" db="EMBL/GenBank/DDBJ databases">
        <title>Genomic Encyclopedia of Type Strains, Phase IV (KMG-IV): sequencing the most valuable type-strain genomes for metagenomic binning, comparative biology and taxonomic classification.</title>
        <authorList>
            <person name="Goeker M."/>
        </authorList>
    </citation>
    <scope>NUCLEOTIDE SEQUENCE [LARGE SCALE GENOMIC DNA]</scope>
    <source>
        <strain evidence="1 2">DSM 16998</strain>
    </source>
</reference>
<keyword evidence="2" id="KW-1185">Reference proteome</keyword>
<comment type="caution">
    <text evidence="1">The sequence shown here is derived from an EMBL/GenBank/DDBJ whole genome shotgun (WGS) entry which is preliminary data.</text>
</comment>
<evidence type="ECO:0008006" key="3">
    <source>
        <dbReference type="Google" id="ProtNLM"/>
    </source>
</evidence>
<dbReference type="CDD" id="cd12109">
    <property type="entry name" value="Hr_FBXL5"/>
    <property type="match status" value="1"/>
</dbReference>
<dbReference type="InParanoid" id="A0A4R6QNH6"/>
<dbReference type="InterPro" id="IPR045808">
    <property type="entry name" value="Hr_FBXL5"/>
</dbReference>
<dbReference type="GO" id="GO:0006879">
    <property type="term" value="P:intracellular iron ion homeostasis"/>
    <property type="evidence" value="ECO:0007669"/>
    <property type="project" value="InterPro"/>
</dbReference>